<dbReference type="InterPro" id="IPR001343">
    <property type="entry name" value="Hemolysn_Ca-bd"/>
</dbReference>
<dbReference type="SUPFAM" id="SSF51120">
    <property type="entry name" value="beta-Roll"/>
    <property type="match status" value="1"/>
</dbReference>
<gene>
    <name evidence="1" type="ORF">SAMN05216334_11123</name>
</gene>
<dbReference type="AlphaFoldDB" id="A0A1H5V5U7"/>
<dbReference type="Pfam" id="PF00353">
    <property type="entry name" value="HemolysinCabind"/>
    <property type="match status" value="1"/>
</dbReference>
<reference evidence="1 2" key="1">
    <citation type="submission" date="2016-10" db="EMBL/GenBank/DDBJ databases">
        <authorList>
            <person name="de Groot N.N."/>
        </authorList>
    </citation>
    <scope>NUCLEOTIDE SEQUENCE [LARGE SCALE GENOMIC DNA]</scope>
    <source>
        <strain evidence="1 2">Nm13</strain>
    </source>
</reference>
<dbReference type="OrthoDB" id="480426at2"/>
<protein>
    <recommendedName>
        <fullName evidence="3">DUF4214 domain-containing protein</fullName>
    </recommendedName>
</protein>
<sequence length="395" mass="42552">MTKTYQDYFDELGFKESSSIPGGAQNYGTENPFGYIGKYQFGEAALFDLGYYGIDHSDHNLFRNDWVGNWSGKNGIHSKQDYFSNGAIQEIIIRDWHDILWERIKFLELDKYEGQILNGNQVTISGILAAAHLVGAGSTSSETAGLKGYLQSGAIFSKADGNGTTANTFMISFAGFQTPFAADHNKTESIAGGTGKDTLTGFGGNDTLNGNENTDTAIYRGRFSDYDIHHNADGSWTVIHKNGGIDGTDTLNQIERIQYADISLALDLDGKAGITAKTLGAVFGRESVSNETFSGIGLSLLDDDMSYEALMQFAINAALGDNVKNHTAVVNLLYENVVGLAPSAADEAYYVGLLDSGIHTVASIGIMAADTVLNEENINLAELSQTGLEYLLTSI</sequence>
<dbReference type="InterPro" id="IPR011049">
    <property type="entry name" value="Serralysin-like_metalloprot_C"/>
</dbReference>
<evidence type="ECO:0000313" key="1">
    <source>
        <dbReference type="EMBL" id="SEF82593.1"/>
    </source>
</evidence>
<proteinExistence type="predicted"/>
<dbReference type="GO" id="GO:0005509">
    <property type="term" value="F:calcium ion binding"/>
    <property type="evidence" value="ECO:0007669"/>
    <property type="project" value="InterPro"/>
</dbReference>
<dbReference type="Proteomes" id="UP000236753">
    <property type="component" value="Unassembled WGS sequence"/>
</dbReference>
<evidence type="ECO:0008006" key="3">
    <source>
        <dbReference type="Google" id="ProtNLM"/>
    </source>
</evidence>
<name>A0A1H5V5U7_9PROT</name>
<organism evidence="1 2">
    <name type="scientific">Nitrosomonas ureae</name>
    <dbReference type="NCBI Taxonomy" id="44577"/>
    <lineage>
        <taxon>Bacteria</taxon>
        <taxon>Pseudomonadati</taxon>
        <taxon>Pseudomonadota</taxon>
        <taxon>Betaproteobacteria</taxon>
        <taxon>Nitrosomonadales</taxon>
        <taxon>Nitrosomonadaceae</taxon>
        <taxon>Nitrosomonas</taxon>
    </lineage>
</organism>
<evidence type="ECO:0000313" key="2">
    <source>
        <dbReference type="Proteomes" id="UP000236753"/>
    </source>
</evidence>
<dbReference type="EMBL" id="FNUX01000011">
    <property type="protein sequence ID" value="SEF82593.1"/>
    <property type="molecule type" value="Genomic_DNA"/>
</dbReference>
<dbReference type="RefSeq" id="WP_103966457.1">
    <property type="nucleotide sequence ID" value="NZ_FNUX01000011.1"/>
</dbReference>
<accession>A0A1H5V5U7</accession>